<dbReference type="Gene3D" id="3.40.20.10">
    <property type="entry name" value="Severin"/>
    <property type="match status" value="1"/>
</dbReference>
<dbReference type="Pfam" id="PF00626">
    <property type="entry name" value="Gelsolin"/>
    <property type="match status" value="1"/>
</dbReference>
<dbReference type="SUPFAM" id="SSF53300">
    <property type="entry name" value="vWA-like"/>
    <property type="match status" value="1"/>
</dbReference>
<evidence type="ECO:0000259" key="13">
    <source>
        <dbReference type="Pfam" id="PF00626"/>
    </source>
</evidence>
<dbReference type="InterPro" id="IPR041742">
    <property type="entry name" value="Sec24-like_trunk_dom"/>
</dbReference>
<evidence type="ECO:0000256" key="5">
    <source>
        <dbReference type="ARBA" id="ARBA00022448"/>
    </source>
</evidence>
<feature type="compositionally biased region" description="Low complexity" evidence="12">
    <location>
        <begin position="185"/>
        <end position="196"/>
    </location>
</feature>
<feature type="domain" description="Sec23/Sec24 trunk" evidence="15">
    <location>
        <begin position="415"/>
        <end position="650"/>
    </location>
</feature>
<dbReference type="GO" id="GO:0070971">
    <property type="term" value="C:endoplasmic reticulum exit site"/>
    <property type="evidence" value="ECO:0007669"/>
    <property type="project" value="TreeGrafter"/>
</dbReference>
<dbReference type="SUPFAM" id="SSF82754">
    <property type="entry name" value="C-terminal, gelsolin-like domain of Sec23/24"/>
    <property type="match status" value="1"/>
</dbReference>
<dbReference type="InterPro" id="IPR036180">
    <property type="entry name" value="Gelsolin-like_dom_sf"/>
</dbReference>
<dbReference type="InterPro" id="IPR036175">
    <property type="entry name" value="Sec23/24_helical_dom_sf"/>
</dbReference>
<feature type="compositionally biased region" description="Polar residues" evidence="12">
    <location>
        <begin position="249"/>
        <end position="259"/>
    </location>
</feature>
<feature type="domain" description="Sec23/Sec24 helical" evidence="16">
    <location>
        <begin position="751"/>
        <end position="853"/>
    </location>
</feature>
<evidence type="ECO:0000259" key="16">
    <source>
        <dbReference type="Pfam" id="PF04815"/>
    </source>
</evidence>
<dbReference type="InterPro" id="IPR036174">
    <property type="entry name" value="Znf_Sec23_Sec24_sf"/>
</dbReference>
<keyword evidence="11" id="KW-0472">Membrane</keyword>
<dbReference type="Pfam" id="PF08033">
    <property type="entry name" value="Sec23_BS"/>
    <property type="match status" value="1"/>
</dbReference>
<dbReference type="PANTHER" id="PTHR13803:SF39">
    <property type="entry name" value="SECRETORY 24AB, ISOFORM A"/>
    <property type="match status" value="1"/>
</dbReference>
<dbReference type="EMBL" id="GBEZ01025953">
    <property type="protein sequence ID" value="JAC61196.1"/>
    <property type="molecule type" value="Transcribed_RNA"/>
</dbReference>
<dbReference type="SUPFAM" id="SSF81995">
    <property type="entry name" value="beta-sandwich domain of Sec23/24"/>
    <property type="match status" value="1"/>
</dbReference>
<dbReference type="AlphaFoldDB" id="A0A061QS93"/>
<dbReference type="InterPro" id="IPR029006">
    <property type="entry name" value="ADF-H/Gelsolin-like_dom_sf"/>
</dbReference>
<keyword evidence="6" id="KW-0963">Cytoplasm</keyword>
<feature type="compositionally biased region" description="Pro residues" evidence="12">
    <location>
        <begin position="110"/>
        <end position="152"/>
    </location>
</feature>
<dbReference type="InterPro" id="IPR012990">
    <property type="entry name" value="Beta-sandwich_Sec23_24"/>
</dbReference>
<evidence type="ECO:0000259" key="17">
    <source>
        <dbReference type="Pfam" id="PF08033"/>
    </source>
</evidence>
<comment type="similarity">
    <text evidence="4">Belongs to the SEC23/SEC24 family. SEC24 subfamily.</text>
</comment>
<evidence type="ECO:0000256" key="4">
    <source>
        <dbReference type="ARBA" id="ARBA00008334"/>
    </source>
</evidence>
<dbReference type="Gene3D" id="2.30.30.380">
    <property type="entry name" value="Zn-finger domain of Sec23/24"/>
    <property type="match status" value="1"/>
</dbReference>
<accession>A0A061QS93</accession>
<dbReference type="GO" id="GO:0030127">
    <property type="term" value="C:COPII vesicle coat"/>
    <property type="evidence" value="ECO:0007669"/>
    <property type="project" value="InterPro"/>
</dbReference>
<feature type="compositionally biased region" description="Low complexity" evidence="12">
    <location>
        <begin position="153"/>
        <end position="173"/>
    </location>
</feature>
<sequence>MSYPPPQRPSGGFLPPGGPPGQPTQQPNNAPTSTGAPVPGGVPGAPPGGALPPGSMPPGGVARFPSAGFVQGPPSSGSGQTGGFFPGPPGAPRPSGPPSGPYAGPTPGGMQPPPPLQGAPFGPPRGPTAVPPPPQGSMPPPPGGPPGPPPPGMGLQPPQVPGSGQMWQQQQPPGMRPPAPPQGPPSQGGFIPTPGGMMPPPPGYSQQAPPQPPPQPGYGGVSQPLAPPPMGSHYDPSATIMDQFQTLTLGQAGPGQTSDVGIDPTTFPRPCGEDPLAAAEPPPLTDAANCDAKFMRMTVNAIPNSSQLRGQWALPLGIIVHPMAGPADEVPVVAPDSAGIVRCRRCRTYINPFVQWTDGGRRFRCNVCNMINEVPVEYFCTLDSNGKRRDADERPELAKGSTEYVAPAEYMVRAPMPPVFFFVIDVSYLAVQSGMLASVCQTIKESLDSLPGGERTQVGFLTFDSVLHFYNLKSSLSQPQQMVVPEIDEPFVPIPDDLLANLTESRAVVEALLDSLPITFQSTQQAESCMGPALQAAFMVQSHIGGKMLLFQAAVPSLGSGKIKNRETPALYGSEREHTLRIPDDPFFKKFAAECSRTQISVDAFVFSNAYCDLASISAIPKYTCGQVYYYPGFIAQRDSNKLKAELTHNLTRVTGWEAVMRIRCSKGLKISAFHGHFFNRSTDLLALPTIDPDKCFAVQVSHEETVVTGSVGYIQCALLYTASCGERRIRVHTMSVPIVGDLPEMYKAMDCGAMACMLGKLGVEKSYTDRLDDTRQALQQRTINFFHTFRKMHSVQHRPPNKMMLPDSGRMLPLWTLGLTKVSALRGSARDVSADERIVVGFEMMAASVQQMAKLMYPSLYPVFDMNGSWGTEKDGRVAVPATVPLSLETLDGNGAYLLDNGRLFILWLGRGIPQGYIGELFAADPASLPQDLAGVSVEPERPTAVSKRICAMLRELRRRNQGAYQQCFVVRQGSAVEAYAIPYFVEDRGQGSQSYTDFLCSIHKGVMVKA</sequence>
<dbReference type="InterPro" id="IPR050550">
    <property type="entry name" value="SEC23_SEC24_subfamily"/>
</dbReference>
<dbReference type="SUPFAM" id="SSF81811">
    <property type="entry name" value="Helical domain of Sec23/24"/>
    <property type="match status" value="1"/>
</dbReference>
<feature type="region of interest" description="Disordered" evidence="12">
    <location>
        <begin position="1"/>
        <end position="237"/>
    </location>
</feature>
<dbReference type="InterPro" id="IPR006900">
    <property type="entry name" value="Sec23/24_helical_dom"/>
</dbReference>
<evidence type="ECO:0000256" key="12">
    <source>
        <dbReference type="SAM" id="MobiDB-lite"/>
    </source>
</evidence>
<dbReference type="PANTHER" id="PTHR13803">
    <property type="entry name" value="SEC24-RELATED PROTEIN"/>
    <property type="match status" value="1"/>
</dbReference>
<dbReference type="GO" id="GO:0000139">
    <property type="term" value="C:Golgi membrane"/>
    <property type="evidence" value="ECO:0007669"/>
    <property type="project" value="UniProtKB-SubCell"/>
</dbReference>
<keyword evidence="8" id="KW-0931">ER-Golgi transport</keyword>
<dbReference type="Pfam" id="PF04815">
    <property type="entry name" value="Sec23_helical"/>
    <property type="match status" value="1"/>
</dbReference>
<dbReference type="SUPFAM" id="SSF82919">
    <property type="entry name" value="Zn-finger domain of Sec23/24"/>
    <property type="match status" value="1"/>
</dbReference>
<evidence type="ECO:0000256" key="7">
    <source>
        <dbReference type="ARBA" id="ARBA00022824"/>
    </source>
</evidence>
<evidence type="ECO:0000256" key="11">
    <source>
        <dbReference type="ARBA" id="ARBA00023136"/>
    </source>
</evidence>
<dbReference type="Gene3D" id="1.20.120.730">
    <property type="entry name" value="Sec23/Sec24 helical domain"/>
    <property type="match status" value="1"/>
</dbReference>
<dbReference type="InterPro" id="IPR006896">
    <property type="entry name" value="Sec23/24_trunk_dom"/>
</dbReference>
<keyword evidence="9" id="KW-0653">Protein transport</keyword>
<dbReference type="Pfam" id="PF04810">
    <property type="entry name" value="zf-Sec23_Sec24"/>
    <property type="match status" value="1"/>
</dbReference>
<dbReference type="GO" id="GO:0008270">
    <property type="term" value="F:zinc ion binding"/>
    <property type="evidence" value="ECO:0007669"/>
    <property type="project" value="InterPro"/>
</dbReference>
<evidence type="ECO:0000259" key="15">
    <source>
        <dbReference type="Pfam" id="PF04811"/>
    </source>
</evidence>
<evidence type="ECO:0000256" key="9">
    <source>
        <dbReference type="ARBA" id="ARBA00022927"/>
    </source>
</evidence>
<dbReference type="GO" id="GO:0000149">
    <property type="term" value="F:SNARE binding"/>
    <property type="evidence" value="ECO:0007669"/>
    <property type="project" value="TreeGrafter"/>
</dbReference>
<feature type="compositionally biased region" description="Low complexity" evidence="12">
    <location>
        <begin position="23"/>
        <end position="39"/>
    </location>
</feature>
<dbReference type="InterPro" id="IPR006895">
    <property type="entry name" value="Znf_Sec23_Sec24"/>
</dbReference>
<organism evidence="18">
    <name type="scientific">Tetraselmis sp. GSL018</name>
    <dbReference type="NCBI Taxonomy" id="582737"/>
    <lineage>
        <taxon>Eukaryota</taxon>
        <taxon>Viridiplantae</taxon>
        <taxon>Chlorophyta</taxon>
        <taxon>core chlorophytes</taxon>
        <taxon>Chlorodendrophyceae</taxon>
        <taxon>Chlorodendrales</taxon>
        <taxon>Chlorodendraceae</taxon>
        <taxon>Tetraselmis</taxon>
    </lineage>
</organism>
<evidence type="ECO:0000256" key="6">
    <source>
        <dbReference type="ARBA" id="ARBA00022490"/>
    </source>
</evidence>
<feature type="compositionally biased region" description="Pro residues" evidence="12">
    <location>
        <begin position="174"/>
        <end position="184"/>
    </location>
</feature>
<dbReference type="Pfam" id="PF04811">
    <property type="entry name" value="Sec23_trunk"/>
    <property type="match status" value="1"/>
</dbReference>
<dbReference type="InterPro" id="IPR036465">
    <property type="entry name" value="vWFA_dom_sf"/>
</dbReference>
<keyword evidence="5" id="KW-0813">Transport</keyword>
<reference evidence="18" key="1">
    <citation type="submission" date="2014-05" db="EMBL/GenBank/DDBJ databases">
        <title>The transcriptome of the halophilic microalga Tetraselmis sp. GSL018 isolated from the Great Salt Lake, Utah.</title>
        <authorList>
            <person name="Jinkerson R.E."/>
            <person name="D'Adamo S."/>
            <person name="Posewitz M.C."/>
        </authorList>
    </citation>
    <scope>NUCLEOTIDE SEQUENCE</scope>
    <source>
        <strain evidence="18">GSL018</strain>
    </source>
</reference>
<evidence type="ECO:0000256" key="3">
    <source>
        <dbReference type="ARBA" id="ARBA00004586"/>
    </source>
</evidence>
<feature type="region of interest" description="Disordered" evidence="12">
    <location>
        <begin position="249"/>
        <end position="268"/>
    </location>
</feature>
<feature type="compositionally biased region" description="Pro residues" evidence="12">
    <location>
        <begin position="86"/>
        <end position="100"/>
    </location>
</feature>
<proteinExistence type="inferred from homology"/>
<protein>
    <submittedName>
        <fullName evidence="18">Protein transport protein SEC24</fullName>
    </submittedName>
</protein>
<keyword evidence="7" id="KW-0256">Endoplasmic reticulum</keyword>
<dbReference type="Gene3D" id="2.60.40.1670">
    <property type="entry name" value="beta-sandwich domain of Sec23/24"/>
    <property type="match status" value="1"/>
</dbReference>
<feature type="domain" description="Sec23/Sec24 beta-sandwich" evidence="17">
    <location>
        <begin position="656"/>
        <end position="739"/>
    </location>
</feature>
<comment type="subcellular location">
    <subcellularLocation>
        <location evidence="2">Cytoplasm</location>
    </subcellularLocation>
    <subcellularLocation>
        <location evidence="3">Endoplasmic reticulum membrane</location>
    </subcellularLocation>
    <subcellularLocation>
        <location evidence="1">Golgi apparatus membrane</location>
    </subcellularLocation>
</comment>
<gene>
    <name evidence="18" type="primary">SEC24</name>
    <name evidence="18" type="ORF">TSPGSL018_26905</name>
</gene>
<feature type="domain" description="Zinc finger Sec23/Sec24-type" evidence="14">
    <location>
        <begin position="340"/>
        <end position="378"/>
    </location>
</feature>
<dbReference type="Gene3D" id="3.40.50.410">
    <property type="entry name" value="von Willebrand factor, type A domain"/>
    <property type="match status" value="1"/>
</dbReference>
<evidence type="ECO:0000256" key="1">
    <source>
        <dbReference type="ARBA" id="ARBA00004394"/>
    </source>
</evidence>
<dbReference type="GO" id="GO:0090110">
    <property type="term" value="P:COPII-coated vesicle cargo loading"/>
    <property type="evidence" value="ECO:0007669"/>
    <property type="project" value="TreeGrafter"/>
</dbReference>
<name>A0A061QS93_9CHLO</name>
<dbReference type="GO" id="GO:0005789">
    <property type="term" value="C:endoplasmic reticulum membrane"/>
    <property type="evidence" value="ECO:0007669"/>
    <property type="project" value="UniProtKB-SubCell"/>
</dbReference>
<dbReference type="GO" id="GO:0006886">
    <property type="term" value="P:intracellular protein transport"/>
    <property type="evidence" value="ECO:0007669"/>
    <property type="project" value="InterPro"/>
</dbReference>
<feature type="domain" description="Gelsolin-like" evidence="13">
    <location>
        <begin position="881"/>
        <end position="915"/>
    </location>
</feature>
<dbReference type="CDD" id="cd01479">
    <property type="entry name" value="Sec24-like"/>
    <property type="match status" value="1"/>
</dbReference>
<feature type="compositionally biased region" description="Pro residues" evidence="12">
    <location>
        <begin position="44"/>
        <end position="56"/>
    </location>
</feature>
<feature type="compositionally biased region" description="Pro residues" evidence="12">
    <location>
        <begin position="197"/>
        <end position="216"/>
    </location>
</feature>
<evidence type="ECO:0000256" key="2">
    <source>
        <dbReference type="ARBA" id="ARBA00004496"/>
    </source>
</evidence>
<evidence type="ECO:0000259" key="14">
    <source>
        <dbReference type="Pfam" id="PF04810"/>
    </source>
</evidence>
<dbReference type="InterPro" id="IPR007123">
    <property type="entry name" value="Gelsolin-like_dom"/>
</dbReference>
<evidence type="ECO:0000256" key="8">
    <source>
        <dbReference type="ARBA" id="ARBA00022892"/>
    </source>
</evidence>
<evidence type="ECO:0000313" key="18">
    <source>
        <dbReference type="EMBL" id="JAC61196.1"/>
    </source>
</evidence>
<keyword evidence="10" id="KW-0333">Golgi apparatus</keyword>
<evidence type="ECO:0000256" key="10">
    <source>
        <dbReference type="ARBA" id="ARBA00023034"/>
    </source>
</evidence>